<dbReference type="Proteomes" id="UP000316781">
    <property type="component" value="Unassembled WGS sequence"/>
</dbReference>
<keyword evidence="1" id="KW-0812">Transmembrane</keyword>
<organism evidence="2 3">
    <name type="scientific">Methylosinus sporium</name>
    <dbReference type="NCBI Taxonomy" id="428"/>
    <lineage>
        <taxon>Bacteria</taxon>
        <taxon>Pseudomonadati</taxon>
        <taxon>Pseudomonadota</taxon>
        <taxon>Alphaproteobacteria</taxon>
        <taxon>Hyphomicrobiales</taxon>
        <taxon>Methylocystaceae</taxon>
        <taxon>Methylosinus</taxon>
    </lineage>
</organism>
<proteinExistence type="predicted"/>
<feature type="transmembrane region" description="Helical" evidence="1">
    <location>
        <begin position="83"/>
        <end position="107"/>
    </location>
</feature>
<gene>
    <name evidence="2" type="ORF">FM996_18215</name>
</gene>
<keyword evidence="1" id="KW-0472">Membrane</keyword>
<sequence length="117" mass="12497">MRAAAILKLQVSGFSVEQVSSLAELIESEVATKADLLALNSELLKYKATSISDIENTKRTLELNAFVLERKIAEANTGALKSLIVVALCLQTIVVGLTFFAAVYSVLMTLGPSASIH</sequence>
<evidence type="ECO:0000256" key="1">
    <source>
        <dbReference type="SAM" id="Phobius"/>
    </source>
</evidence>
<accession>A0A549SGE7</accession>
<evidence type="ECO:0000313" key="3">
    <source>
        <dbReference type="Proteomes" id="UP000316781"/>
    </source>
</evidence>
<dbReference type="RefSeq" id="WP_142864206.1">
    <property type="nucleotide sequence ID" value="NZ_VJMF01000079.1"/>
</dbReference>
<dbReference type="EMBL" id="VJMF01000079">
    <property type="protein sequence ID" value="TRL28706.1"/>
    <property type="molecule type" value="Genomic_DNA"/>
</dbReference>
<comment type="caution">
    <text evidence="2">The sequence shown here is derived from an EMBL/GenBank/DDBJ whole genome shotgun (WGS) entry which is preliminary data.</text>
</comment>
<keyword evidence="1" id="KW-1133">Transmembrane helix</keyword>
<dbReference type="AlphaFoldDB" id="A0A549SGE7"/>
<protein>
    <recommendedName>
        <fullName evidence="4">DUF1640 domain-containing protein</fullName>
    </recommendedName>
</protein>
<evidence type="ECO:0000313" key="2">
    <source>
        <dbReference type="EMBL" id="TRL28706.1"/>
    </source>
</evidence>
<name>A0A549SGE7_METSR</name>
<reference evidence="2 3" key="1">
    <citation type="submission" date="2019-07" db="EMBL/GenBank/DDBJ databases">
        <title>Ln-dependent methylotrophs.</title>
        <authorList>
            <person name="Tani A."/>
        </authorList>
    </citation>
    <scope>NUCLEOTIDE SEQUENCE [LARGE SCALE GENOMIC DNA]</scope>
    <source>
        <strain evidence="2 3">SM89A</strain>
    </source>
</reference>
<evidence type="ECO:0008006" key="4">
    <source>
        <dbReference type="Google" id="ProtNLM"/>
    </source>
</evidence>